<protein>
    <submittedName>
        <fullName evidence="1">Uncharacterized protein</fullName>
    </submittedName>
</protein>
<evidence type="ECO:0000313" key="1">
    <source>
        <dbReference type="EMBL" id="CAE7894096.1"/>
    </source>
</evidence>
<dbReference type="EMBL" id="CAJNJA010068175">
    <property type="protein sequence ID" value="CAE7894096.1"/>
    <property type="molecule type" value="Genomic_DNA"/>
</dbReference>
<dbReference type="Proteomes" id="UP000601435">
    <property type="component" value="Unassembled WGS sequence"/>
</dbReference>
<organism evidence="1 2">
    <name type="scientific">Symbiodinium necroappetens</name>
    <dbReference type="NCBI Taxonomy" id="1628268"/>
    <lineage>
        <taxon>Eukaryota</taxon>
        <taxon>Sar</taxon>
        <taxon>Alveolata</taxon>
        <taxon>Dinophyceae</taxon>
        <taxon>Suessiales</taxon>
        <taxon>Symbiodiniaceae</taxon>
        <taxon>Symbiodinium</taxon>
    </lineage>
</organism>
<reference evidence="1" key="1">
    <citation type="submission" date="2021-02" db="EMBL/GenBank/DDBJ databases">
        <authorList>
            <person name="Dougan E. K."/>
            <person name="Rhodes N."/>
            <person name="Thang M."/>
            <person name="Chan C."/>
        </authorList>
    </citation>
    <scope>NUCLEOTIDE SEQUENCE</scope>
</reference>
<dbReference type="AlphaFoldDB" id="A0A813B970"/>
<feature type="non-terminal residue" evidence="1">
    <location>
        <position position="560"/>
    </location>
</feature>
<accession>A0A813B970</accession>
<dbReference type="OrthoDB" id="412045at2759"/>
<keyword evidence="2" id="KW-1185">Reference proteome</keyword>
<name>A0A813B970_9DINO</name>
<evidence type="ECO:0000313" key="2">
    <source>
        <dbReference type="Proteomes" id="UP000601435"/>
    </source>
</evidence>
<comment type="caution">
    <text evidence="1">The sequence shown here is derived from an EMBL/GenBank/DDBJ whole genome shotgun (WGS) entry which is preliminary data.</text>
</comment>
<sequence>MADDLFRNAADGMITLLVWLEGFCSRSESTGGKSRETFMREFAEEVKELLLSPNRKTEQQTQHLLLATILTSSFCQSWPLPKMFVSVHKKAMQECLKNYNGVLSQVGCHKDGCCLQDVSKRILQPFADRLKVLLNRQEAKELLSHARLLQTFASGLSSLGDSLPFQPSSKNDNLNLDYLLAVCVKQHSGDLVSFLKDVAPHIGQAVQNAKSPAEVLATCVEHIRKLAGIEDCGNVLQIAEGVCSGADGLSFGELVPNLIKSCRILKQLLAKEGRGAAKASEEILSQFLAPLFFVSSVSDSELEQCIAHIVCLQRQLKWQVTAVLHVLKLLVNRMTTEMRFNEHAKRQSFLANLRTHEPVVEAMFLAFRECTYPQHALEWIAREGDWLQPDAMCNLALKLLKAFNNVKLQAEAWQRLLLVSRGASRFGILLMAAAQNLSDAAEVCKLLRTAQAFTDQTESERCARAAIGQLSPWTVPLAELAANADWLSSLLIEAWIPCVADVPLGTKKEESFLAWLKAGPCLNMPSLVKQRLRHGADLLHPWLQAGAPPVQDPLWVTEWP</sequence>
<proteinExistence type="predicted"/>
<gene>
    <name evidence="1" type="ORF">SNEC2469_LOCUS29860</name>
</gene>